<reference evidence="1" key="2">
    <citation type="journal article" date="2015" name="Fish Shellfish Immunol.">
        <title>Early steps in the European eel (Anguilla anguilla)-Vibrio vulnificus interaction in the gills: Role of the RtxA13 toxin.</title>
        <authorList>
            <person name="Callol A."/>
            <person name="Pajuelo D."/>
            <person name="Ebbesson L."/>
            <person name="Teles M."/>
            <person name="MacKenzie S."/>
            <person name="Amaro C."/>
        </authorList>
    </citation>
    <scope>NUCLEOTIDE SEQUENCE</scope>
</reference>
<reference evidence="1" key="1">
    <citation type="submission" date="2014-11" db="EMBL/GenBank/DDBJ databases">
        <authorList>
            <person name="Amaro Gonzalez C."/>
        </authorList>
    </citation>
    <scope>NUCLEOTIDE SEQUENCE</scope>
</reference>
<protein>
    <submittedName>
        <fullName evidence="1">Uncharacterized protein</fullName>
    </submittedName>
</protein>
<dbReference type="EMBL" id="GBXM01051740">
    <property type="protein sequence ID" value="JAH56837.1"/>
    <property type="molecule type" value="Transcribed_RNA"/>
</dbReference>
<name>A0A0E9TTR0_ANGAN</name>
<accession>A0A0E9TTR0</accession>
<dbReference type="AlphaFoldDB" id="A0A0E9TTR0"/>
<evidence type="ECO:0000313" key="1">
    <source>
        <dbReference type="EMBL" id="JAH56837.1"/>
    </source>
</evidence>
<proteinExistence type="predicted"/>
<sequence>MSLWRQKPKKEYYMWRLGTVHTFWLTPKWTLYHGAKKKAT</sequence>
<organism evidence="1">
    <name type="scientific">Anguilla anguilla</name>
    <name type="common">European freshwater eel</name>
    <name type="synonym">Muraena anguilla</name>
    <dbReference type="NCBI Taxonomy" id="7936"/>
    <lineage>
        <taxon>Eukaryota</taxon>
        <taxon>Metazoa</taxon>
        <taxon>Chordata</taxon>
        <taxon>Craniata</taxon>
        <taxon>Vertebrata</taxon>
        <taxon>Euteleostomi</taxon>
        <taxon>Actinopterygii</taxon>
        <taxon>Neopterygii</taxon>
        <taxon>Teleostei</taxon>
        <taxon>Anguilliformes</taxon>
        <taxon>Anguillidae</taxon>
        <taxon>Anguilla</taxon>
    </lineage>
</organism>